<feature type="region of interest" description="Disordered" evidence="1">
    <location>
        <begin position="99"/>
        <end position="127"/>
    </location>
</feature>
<comment type="caution">
    <text evidence="2">The sequence shown here is derived from an EMBL/GenBank/DDBJ whole genome shotgun (WGS) entry which is preliminary data.</text>
</comment>
<reference evidence="2" key="1">
    <citation type="submission" date="2020-07" db="EMBL/GenBank/DDBJ databases">
        <title>The High-quality genome of the commercially important snow crab, Chionoecetes opilio.</title>
        <authorList>
            <person name="Jeong J.-H."/>
            <person name="Ryu S."/>
        </authorList>
    </citation>
    <scope>NUCLEOTIDE SEQUENCE</scope>
    <source>
        <strain evidence="2">MADBK_172401_WGS</strain>
        <tissue evidence="2">Digestive gland</tissue>
    </source>
</reference>
<feature type="compositionally biased region" description="Polar residues" evidence="1">
    <location>
        <begin position="107"/>
        <end position="127"/>
    </location>
</feature>
<dbReference type="EMBL" id="JACEEZ010002988">
    <property type="protein sequence ID" value="KAG0727777.1"/>
    <property type="molecule type" value="Genomic_DNA"/>
</dbReference>
<name>A0A8J4YIS9_CHIOP</name>
<evidence type="ECO:0000313" key="2">
    <source>
        <dbReference type="EMBL" id="KAG0727777.1"/>
    </source>
</evidence>
<sequence>MQEVVISAELQQQLSAVFGGYQKRRHNRPITPEVKSEVLIRRVSRRPSRQRPKCFTFRKNNDFEAFFLVKEPYFVTYNFKELTTFDDDDDKRVSDSLSSGFYDTSDRSSGCSIVSSNSTNTWESKVA</sequence>
<dbReference type="Proteomes" id="UP000770661">
    <property type="component" value="Unassembled WGS sequence"/>
</dbReference>
<proteinExistence type="predicted"/>
<accession>A0A8J4YIS9</accession>
<evidence type="ECO:0000256" key="1">
    <source>
        <dbReference type="SAM" id="MobiDB-lite"/>
    </source>
</evidence>
<evidence type="ECO:0000313" key="3">
    <source>
        <dbReference type="Proteomes" id="UP000770661"/>
    </source>
</evidence>
<protein>
    <submittedName>
        <fullName evidence="2">Uncharacterized protein</fullName>
    </submittedName>
</protein>
<dbReference type="AlphaFoldDB" id="A0A8J4YIS9"/>
<keyword evidence="3" id="KW-1185">Reference proteome</keyword>
<organism evidence="2 3">
    <name type="scientific">Chionoecetes opilio</name>
    <name type="common">Atlantic snow crab</name>
    <name type="synonym">Cancer opilio</name>
    <dbReference type="NCBI Taxonomy" id="41210"/>
    <lineage>
        <taxon>Eukaryota</taxon>
        <taxon>Metazoa</taxon>
        <taxon>Ecdysozoa</taxon>
        <taxon>Arthropoda</taxon>
        <taxon>Crustacea</taxon>
        <taxon>Multicrustacea</taxon>
        <taxon>Malacostraca</taxon>
        <taxon>Eumalacostraca</taxon>
        <taxon>Eucarida</taxon>
        <taxon>Decapoda</taxon>
        <taxon>Pleocyemata</taxon>
        <taxon>Brachyura</taxon>
        <taxon>Eubrachyura</taxon>
        <taxon>Majoidea</taxon>
        <taxon>Majidae</taxon>
        <taxon>Chionoecetes</taxon>
    </lineage>
</organism>
<gene>
    <name evidence="2" type="ORF">GWK47_033924</name>
</gene>